<keyword evidence="1" id="KW-1133">Transmembrane helix</keyword>
<organism evidence="2 3">
    <name type="scientific">Flagellimonas maritima</name>
    <dbReference type="NCBI Taxonomy" id="1383885"/>
    <lineage>
        <taxon>Bacteria</taxon>
        <taxon>Pseudomonadati</taxon>
        <taxon>Bacteroidota</taxon>
        <taxon>Flavobacteriia</taxon>
        <taxon>Flavobacteriales</taxon>
        <taxon>Flavobacteriaceae</taxon>
        <taxon>Flagellimonas</taxon>
    </lineage>
</organism>
<evidence type="ECO:0000313" key="2">
    <source>
        <dbReference type="EMBL" id="AWX44621.1"/>
    </source>
</evidence>
<keyword evidence="1" id="KW-0812">Transmembrane</keyword>
<proteinExistence type="predicted"/>
<dbReference type="RefSeq" id="WP_112378082.1">
    <property type="nucleotide sequence ID" value="NZ_CP030104.1"/>
</dbReference>
<feature type="transmembrane region" description="Helical" evidence="1">
    <location>
        <begin position="21"/>
        <end position="43"/>
    </location>
</feature>
<keyword evidence="1" id="KW-0472">Membrane</keyword>
<sequence length="141" mass="16622">MKRVRDIAYFKKIREIREYEFGLFYFFDGLVISEIHSGVTFNWNMAQKVVDAAHEFYGKNIPIAYISNRVNDYFVVPGDWAKFYRNRHKLSFYSVVGNTKGSFTSLVLERMFFQNSIKQFSDVEDAIDWSLTKIATQKELA</sequence>
<evidence type="ECO:0008006" key="4">
    <source>
        <dbReference type="Google" id="ProtNLM"/>
    </source>
</evidence>
<dbReference type="OrthoDB" id="1144611at2"/>
<gene>
    <name evidence="2" type="ORF">HME9304_01624</name>
</gene>
<accession>A0A2Z4LRT7</accession>
<name>A0A2Z4LRT7_9FLAO</name>
<evidence type="ECO:0000313" key="3">
    <source>
        <dbReference type="Proteomes" id="UP000248536"/>
    </source>
</evidence>
<keyword evidence="3" id="KW-1185">Reference proteome</keyword>
<dbReference type="Proteomes" id="UP000248536">
    <property type="component" value="Chromosome"/>
</dbReference>
<protein>
    <recommendedName>
        <fullName evidence="4">STAS/SEC14 domain-containing protein</fullName>
    </recommendedName>
</protein>
<dbReference type="AlphaFoldDB" id="A0A2Z4LRT7"/>
<evidence type="ECO:0000256" key="1">
    <source>
        <dbReference type="SAM" id="Phobius"/>
    </source>
</evidence>
<dbReference type="EMBL" id="CP030104">
    <property type="protein sequence ID" value="AWX44621.1"/>
    <property type="molecule type" value="Genomic_DNA"/>
</dbReference>
<reference evidence="2 3" key="1">
    <citation type="submission" date="2018-06" db="EMBL/GenBank/DDBJ databases">
        <title>Spongiibacterium sp. HME9304 Genome sequencing and assembly.</title>
        <authorList>
            <person name="Kang H."/>
            <person name="Kim H."/>
            <person name="Joh K."/>
        </authorList>
    </citation>
    <scope>NUCLEOTIDE SEQUENCE [LARGE SCALE GENOMIC DNA]</scope>
    <source>
        <strain evidence="2 3">HME9304</strain>
    </source>
</reference>
<dbReference type="KEGG" id="spon:HME9304_01624"/>